<comment type="caution">
    <text evidence="2">The sequence shown here is derived from an EMBL/GenBank/DDBJ whole genome shotgun (WGS) entry which is preliminary data.</text>
</comment>
<reference evidence="2 3" key="1">
    <citation type="submission" date="2016-07" db="EMBL/GenBank/DDBJ databases">
        <title>Draft genome sequence of Prauserella sp. YIM 121212, isolated from alkaline soil.</title>
        <authorList>
            <person name="Ruckert C."/>
            <person name="Albersmeier A."/>
            <person name="Jiang C.-L."/>
            <person name="Jiang Y."/>
            <person name="Kalinowski J."/>
            <person name="Schneider O."/>
            <person name="Winkler A."/>
            <person name="Zotchev S.B."/>
        </authorList>
    </citation>
    <scope>NUCLEOTIDE SEQUENCE [LARGE SCALE GENOMIC DNA]</scope>
    <source>
        <strain evidence="2 3">YIM 121212</strain>
    </source>
</reference>
<dbReference type="Proteomes" id="UP000247892">
    <property type="component" value="Unassembled WGS sequence"/>
</dbReference>
<evidence type="ECO:0000256" key="1">
    <source>
        <dbReference type="SAM" id="Phobius"/>
    </source>
</evidence>
<sequence>MATTDTYRAFGITFAGELAEEVRRIAKRWWLIALLGLATVVLAILLLANLATAIGVLTVLVAIALLVEGVDDIVMAGRHRVRWPSYVIGALWIIVGIVALVWPGITLLALAVVVGVGFVVAGIGQIGAALTWRRGLPMWGLWLTLGILTLLIGVIALVWPGLTILTLAIWLGIGLLLRGLGTLWFSLQLRKAAVSR</sequence>
<feature type="transmembrane region" description="Helical" evidence="1">
    <location>
        <begin position="29"/>
        <end position="47"/>
    </location>
</feature>
<keyword evidence="1" id="KW-0812">Transmembrane</keyword>
<feature type="transmembrane region" description="Helical" evidence="1">
    <location>
        <begin position="53"/>
        <end position="71"/>
    </location>
</feature>
<dbReference type="RefSeq" id="WP_110334290.1">
    <property type="nucleotide sequence ID" value="NZ_MASU01000001.1"/>
</dbReference>
<dbReference type="InterPro" id="IPR005325">
    <property type="entry name" value="DUF308_memb"/>
</dbReference>
<protein>
    <recommendedName>
        <fullName evidence="4">HdeD family acid-resistance protein</fullName>
    </recommendedName>
</protein>
<dbReference type="Pfam" id="PF03729">
    <property type="entry name" value="DUF308"/>
    <property type="match status" value="2"/>
</dbReference>
<feature type="transmembrane region" description="Helical" evidence="1">
    <location>
        <begin position="83"/>
        <end position="102"/>
    </location>
</feature>
<keyword evidence="1" id="KW-0472">Membrane</keyword>
<evidence type="ECO:0000313" key="3">
    <source>
        <dbReference type="Proteomes" id="UP000247892"/>
    </source>
</evidence>
<feature type="transmembrane region" description="Helical" evidence="1">
    <location>
        <begin position="108"/>
        <end position="132"/>
    </location>
</feature>
<dbReference type="PANTHER" id="PTHR34989">
    <property type="entry name" value="PROTEIN HDED"/>
    <property type="match status" value="1"/>
</dbReference>
<dbReference type="GO" id="GO:0005886">
    <property type="term" value="C:plasma membrane"/>
    <property type="evidence" value="ECO:0007669"/>
    <property type="project" value="TreeGrafter"/>
</dbReference>
<dbReference type="PANTHER" id="PTHR34989:SF1">
    <property type="entry name" value="PROTEIN HDED"/>
    <property type="match status" value="1"/>
</dbReference>
<keyword evidence="1" id="KW-1133">Transmembrane helix</keyword>
<gene>
    <name evidence="2" type="ORF">BA062_02135</name>
</gene>
<evidence type="ECO:0008006" key="4">
    <source>
        <dbReference type="Google" id="ProtNLM"/>
    </source>
</evidence>
<name>A0A318MHB6_9PSEU</name>
<proteinExistence type="predicted"/>
<dbReference type="InterPro" id="IPR052712">
    <property type="entry name" value="Acid_resist_chaperone_HdeD"/>
</dbReference>
<organism evidence="2 3">
    <name type="scientific">Prauserella flavalba</name>
    <dbReference type="NCBI Taxonomy" id="1477506"/>
    <lineage>
        <taxon>Bacteria</taxon>
        <taxon>Bacillati</taxon>
        <taxon>Actinomycetota</taxon>
        <taxon>Actinomycetes</taxon>
        <taxon>Pseudonocardiales</taxon>
        <taxon>Pseudonocardiaceae</taxon>
        <taxon>Prauserella</taxon>
    </lineage>
</organism>
<accession>A0A318MHB6</accession>
<dbReference type="AlphaFoldDB" id="A0A318MHB6"/>
<dbReference type="EMBL" id="MASU01000001">
    <property type="protein sequence ID" value="PXY38560.1"/>
    <property type="molecule type" value="Genomic_DNA"/>
</dbReference>
<evidence type="ECO:0000313" key="2">
    <source>
        <dbReference type="EMBL" id="PXY38560.1"/>
    </source>
</evidence>
<feature type="transmembrane region" description="Helical" evidence="1">
    <location>
        <begin position="165"/>
        <end position="187"/>
    </location>
</feature>
<dbReference type="OrthoDB" id="3628303at2"/>
<feature type="transmembrane region" description="Helical" evidence="1">
    <location>
        <begin position="139"/>
        <end position="159"/>
    </location>
</feature>
<keyword evidence="3" id="KW-1185">Reference proteome</keyword>